<organism evidence="1">
    <name type="scientific">Schistosoma japonicum</name>
    <name type="common">Blood fluke</name>
    <dbReference type="NCBI Taxonomy" id="6182"/>
    <lineage>
        <taxon>Eukaryota</taxon>
        <taxon>Metazoa</taxon>
        <taxon>Spiralia</taxon>
        <taxon>Lophotrochozoa</taxon>
        <taxon>Platyhelminthes</taxon>
        <taxon>Trematoda</taxon>
        <taxon>Digenea</taxon>
        <taxon>Strigeidida</taxon>
        <taxon>Schistosomatoidea</taxon>
        <taxon>Schistosomatidae</taxon>
        <taxon>Schistosoma</taxon>
    </lineage>
</organism>
<sequence length="75" mass="8609">MHSLSHAPLQLARKPCHKILYVDCMRDPVILRVRHDLFLVNTMFSSNTSNALVMLLLRTHFQTHTVAFHSPNGND</sequence>
<dbReference type="AlphaFoldDB" id="Q8MUM8"/>
<evidence type="ECO:0000313" key="1">
    <source>
        <dbReference type="EMBL" id="AAM77649.1"/>
    </source>
</evidence>
<protein>
    <submittedName>
        <fullName evidence="1">p8 protein</fullName>
    </submittedName>
</protein>
<proteinExistence type="evidence at transcript level"/>
<accession>Q8MUM8</accession>
<name>Q8MUM8_SCHJA</name>
<reference evidence="1" key="1">
    <citation type="submission" date="2002-06" db="EMBL/GenBank/DDBJ databases">
        <title>Immunoscreening of Schistosoma japonicum adult worm cDNA library.</title>
        <authorList>
            <person name="Chen Y.-X."/>
            <person name="Yi X.-Y."/>
            <person name="Zeng X."/>
            <person name="McReynolds L."/>
        </authorList>
    </citation>
    <scope>NUCLEOTIDE SEQUENCE</scope>
</reference>
<dbReference type="EMBL" id="AF517843">
    <property type="protein sequence ID" value="AAM77649.1"/>
    <property type="molecule type" value="mRNA"/>
</dbReference>